<reference evidence="2" key="1">
    <citation type="journal article" date="2019" name="Int. J. Syst. Evol. Microbiol.">
        <title>The Global Catalogue of Microorganisms (GCM) 10K type strain sequencing project: providing services to taxonomists for standard genome sequencing and annotation.</title>
        <authorList>
            <consortium name="The Broad Institute Genomics Platform"/>
            <consortium name="The Broad Institute Genome Sequencing Center for Infectious Disease"/>
            <person name="Wu L."/>
            <person name="Ma J."/>
        </authorList>
    </citation>
    <scope>NUCLEOTIDE SEQUENCE [LARGE SCALE GENOMIC DNA]</scope>
    <source>
        <strain evidence="2">JCM 13249</strain>
    </source>
</reference>
<dbReference type="Pfam" id="PF11583">
    <property type="entry name" value="AurF"/>
    <property type="match status" value="1"/>
</dbReference>
<dbReference type="CDD" id="cd00657">
    <property type="entry name" value="Ferritin_like"/>
    <property type="match status" value="1"/>
</dbReference>
<evidence type="ECO:0000313" key="2">
    <source>
        <dbReference type="Proteomes" id="UP001500655"/>
    </source>
</evidence>
<dbReference type="Gene3D" id="1.10.620.20">
    <property type="entry name" value="Ribonucleotide Reductase, subunit A"/>
    <property type="match status" value="1"/>
</dbReference>
<comment type="caution">
    <text evidence="1">The sequence shown here is derived from an EMBL/GenBank/DDBJ whole genome shotgun (WGS) entry which is preliminary data.</text>
</comment>
<dbReference type="InterPro" id="IPR009078">
    <property type="entry name" value="Ferritin-like_SF"/>
</dbReference>
<accession>A0ABP4WZP1</accession>
<evidence type="ECO:0000313" key="1">
    <source>
        <dbReference type="EMBL" id="GAA1766802.1"/>
    </source>
</evidence>
<organism evidence="1 2">
    <name type="scientific">Luedemannella helvata</name>
    <dbReference type="NCBI Taxonomy" id="349315"/>
    <lineage>
        <taxon>Bacteria</taxon>
        <taxon>Bacillati</taxon>
        <taxon>Actinomycetota</taxon>
        <taxon>Actinomycetes</taxon>
        <taxon>Micromonosporales</taxon>
        <taxon>Micromonosporaceae</taxon>
        <taxon>Luedemannella</taxon>
    </lineage>
</organism>
<protein>
    <submittedName>
        <fullName evidence="1">Ferritin-like domain-containing protein</fullName>
    </submittedName>
</protein>
<name>A0ABP4WZP1_9ACTN</name>
<dbReference type="RefSeq" id="WP_344084757.1">
    <property type="nucleotide sequence ID" value="NZ_BAAALS010000023.1"/>
</dbReference>
<dbReference type="InterPro" id="IPR012348">
    <property type="entry name" value="RNR-like"/>
</dbReference>
<proteinExistence type="predicted"/>
<sequence>MSNWIVTTSLPANLTWDYTPGDSQLAALYERAKTAQWNATVDIDWSVDVPFGAPLPDDSRFGMASFEASPLARRGRDSWDAFRWQVQSWMVSQFLHGEQGALIVAARLVEVMPDLDSKFYAASQTVDEARHVEAFSRYLREKVAEPYPITSPLAALLGDILSDSRWDVTALGMQIMIEALAMAAFRMANSTFHDDLIKEITRLVARDEARHVSFGVLSLENLYTEMTSAERADRELLVLEAAELMHRRFLLGDVWERLDVDHAEGVAYAARDPLMVQYRQAIFSRIVAALVRIGLMTDRVRDGLVKLELLGPSAGRVVARG</sequence>
<gene>
    <name evidence="1" type="ORF">GCM10009681_42380</name>
</gene>
<dbReference type="InterPro" id="IPR025859">
    <property type="entry name" value="AurF/CmlI"/>
</dbReference>
<dbReference type="SUPFAM" id="SSF47240">
    <property type="entry name" value="Ferritin-like"/>
    <property type="match status" value="1"/>
</dbReference>
<dbReference type="Proteomes" id="UP001500655">
    <property type="component" value="Unassembled WGS sequence"/>
</dbReference>
<dbReference type="EMBL" id="BAAALS010000023">
    <property type="protein sequence ID" value="GAA1766802.1"/>
    <property type="molecule type" value="Genomic_DNA"/>
</dbReference>
<keyword evidence="2" id="KW-1185">Reference proteome</keyword>